<evidence type="ECO:0000313" key="11">
    <source>
        <dbReference type="EMBL" id="MBB1126000.1"/>
    </source>
</evidence>
<evidence type="ECO:0000256" key="5">
    <source>
        <dbReference type="ARBA" id="ARBA00022679"/>
    </source>
</evidence>
<evidence type="ECO:0000256" key="1">
    <source>
        <dbReference type="ARBA" id="ARBA00004922"/>
    </source>
</evidence>
<dbReference type="InterPro" id="IPR051939">
    <property type="entry name" value="Glycosyltr_41/O-GlcNAc_trsf"/>
</dbReference>
<reference evidence="11 12" key="1">
    <citation type="journal article" date="2020" name="Arch. Microbiol.">
        <title>The genome sequence of the giant phototrophic gammaproteobacterium Thiospirillum jenense gives insight into its physiological properties and phylogenetic relationships.</title>
        <authorList>
            <person name="Imhoff J.F."/>
            <person name="Meyer T.E."/>
            <person name="Kyndt J.A."/>
        </authorList>
    </citation>
    <scope>NUCLEOTIDE SEQUENCE [LARGE SCALE GENOMIC DNA]</scope>
    <source>
        <strain evidence="11 12">DSM 216</strain>
    </source>
</reference>
<organism evidence="11 12">
    <name type="scientific">Thiospirillum jenense</name>
    <dbReference type="NCBI Taxonomy" id="1653858"/>
    <lineage>
        <taxon>Bacteria</taxon>
        <taxon>Pseudomonadati</taxon>
        <taxon>Pseudomonadota</taxon>
        <taxon>Gammaproteobacteria</taxon>
        <taxon>Chromatiales</taxon>
        <taxon>Chromatiaceae</taxon>
        <taxon>Thiospirillum</taxon>
    </lineage>
</organism>
<keyword evidence="5" id="KW-0808">Transferase</keyword>
<dbReference type="Proteomes" id="UP000548632">
    <property type="component" value="Unassembled WGS sequence"/>
</dbReference>
<dbReference type="Pfam" id="PF14559">
    <property type="entry name" value="TPR_19"/>
    <property type="match status" value="1"/>
</dbReference>
<keyword evidence="12" id="KW-1185">Reference proteome</keyword>
<dbReference type="InterPro" id="IPR011990">
    <property type="entry name" value="TPR-like_helical_dom_sf"/>
</dbReference>
<dbReference type="PANTHER" id="PTHR44835:SF1">
    <property type="entry name" value="PROTEIN O-GLCNAC TRANSFERASE"/>
    <property type="match status" value="1"/>
</dbReference>
<dbReference type="SUPFAM" id="SSF53474">
    <property type="entry name" value="alpha/beta-Hydrolases"/>
    <property type="match status" value="1"/>
</dbReference>
<dbReference type="Pfam" id="PF13432">
    <property type="entry name" value="TPR_16"/>
    <property type="match status" value="1"/>
</dbReference>
<dbReference type="GO" id="GO:0097363">
    <property type="term" value="F:protein O-acetylglucosaminyltransferase activity"/>
    <property type="evidence" value="ECO:0007669"/>
    <property type="project" value="UniProtKB-EC"/>
</dbReference>
<feature type="domain" description="O-GlcNAc transferase C-terminal" evidence="10">
    <location>
        <begin position="632"/>
        <end position="778"/>
    </location>
</feature>
<feature type="repeat" description="TPR" evidence="8">
    <location>
        <begin position="343"/>
        <end position="376"/>
    </location>
</feature>
<dbReference type="SUPFAM" id="SSF48452">
    <property type="entry name" value="TPR-like"/>
    <property type="match status" value="1"/>
</dbReference>
<dbReference type="Gene3D" id="3.40.50.11380">
    <property type="match status" value="1"/>
</dbReference>
<evidence type="ECO:0000259" key="10">
    <source>
        <dbReference type="Pfam" id="PF13844"/>
    </source>
</evidence>
<gene>
    <name evidence="11" type="ORF">HUK38_07120</name>
</gene>
<dbReference type="InterPro" id="IPR029489">
    <property type="entry name" value="OGT/SEC/SPY_C"/>
</dbReference>
<dbReference type="AlphaFoldDB" id="A0A839HCY1"/>
<dbReference type="EC" id="2.4.1.255" evidence="3"/>
<comment type="similarity">
    <text evidence="2">Belongs to the glycosyltransferase 41 family. O-GlcNAc transferase subfamily.</text>
</comment>
<dbReference type="RefSeq" id="WP_182583626.1">
    <property type="nucleotide sequence ID" value="NZ_JABVCQ010000012.1"/>
</dbReference>
<comment type="caution">
    <text evidence="11">The sequence shown here is derived from an EMBL/GenBank/DDBJ whole genome shotgun (WGS) entry which is preliminary data.</text>
</comment>
<dbReference type="InterPro" id="IPR019734">
    <property type="entry name" value="TPR_rpt"/>
</dbReference>
<evidence type="ECO:0000256" key="8">
    <source>
        <dbReference type="PROSITE-ProRule" id="PRU00339"/>
    </source>
</evidence>
<comment type="pathway">
    <text evidence="1">Protein modification; protein glycosylation.</text>
</comment>
<feature type="region of interest" description="Disordered" evidence="9">
    <location>
        <begin position="282"/>
        <end position="308"/>
    </location>
</feature>
<keyword evidence="7 8" id="KW-0802">TPR repeat</keyword>
<name>A0A839HCY1_9GAMM</name>
<dbReference type="PROSITE" id="PS50005">
    <property type="entry name" value="TPR"/>
    <property type="match status" value="5"/>
</dbReference>
<evidence type="ECO:0000256" key="2">
    <source>
        <dbReference type="ARBA" id="ARBA00005386"/>
    </source>
</evidence>
<evidence type="ECO:0000256" key="7">
    <source>
        <dbReference type="ARBA" id="ARBA00022803"/>
    </source>
</evidence>
<dbReference type="Gene3D" id="3.40.50.2000">
    <property type="entry name" value="Glycogen Phosphorylase B"/>
    <property type="match status" value="1"/>
</dbReference>
<dbReference type="EMBL" id="JABVCQ010000012">
    <property type="protein sequence ID" value="MBB1126000.1"/>
    <property type="molecule type" value="Genomic_DNA"/>
</dbReference>
<feature type="repeat" description="TPR" evidence="8">
    <location>
        <begin position="547"/>
        <end position="580"/>
    </location>
</feature>
<evidence type="ECO:0000313" key="12">
    <source>
        <dbReference type="Proteomes" id="UP000548632"/>
    </source>
</evidence>
<evidence type="ECO:0000256" key="6">
    <source>
        <dbReference type="ARBA" id="ARBA00022737"/>
    </source>
</evidence>
<dbReference type="Gene3D" id="3.40.50.1820">
    <property type="entry name" value="alpha/beta hydrolase"/>
    <property type="match status" value="1"/>
</dbReference>
<evidence type="ECO:0000256" key="9">
    <source>
        <dbReference type="SAM" id="MobiDB-lite"/>
    </source>
</evidence>
<feature type="repeat" description="TPR" evidence="8">
    <location>
        <begin position="445"/>
        <end position="478"/>
    </location>
</feature>
<evidence type="ECO:0000256" key="4">
    <source>
        <dbReference type="ARBA" id="ARBA00022676"/>
    </source>
</evidence>
<feature type="repeat" description="TPR" evidence="8">
    <location>
        <begin position="411"/>
        <end position="444"/>
    </location>
</feature>
<dbReference type="SMART" id="SM00028">
    <property type="entry name" value="TPR"/>
    <property type="match status" value="6"/>
</dbReference>
<accession>A0A839HCY1</accession>
<dbReference type="Pfam" id="PF13844">
    <property type="entry name" value="Glyco_transf_41"/>
    <property type="match status" value="2"/>
</dbReference>
<dbReference type="Pfam" id="PF13424">
    <property type="entry name" value="TPR_12"/>
    <property type="match status" value="1"/>
</dbReference>
<dbReference type="PROSITE" id="PS50293">
    <property type="entry name" value="TPR_REGION"/>
    <property type="match status" value="2"/>
</dbReference>
<evidence type="ECO:0000256" key="3">
    <source>
        <dbReference type="ARBA" id="ARBA00011970"/>
    </source>
</evidence>
<keyword evidence="4" id="KW-0328">Glycosyltransferase</keyword>
<sequence>MNILPKALLIPDPFCNAVLDQSILAPLLAEQFEIVTLSLEIFEHFLPSKPNEHAAWAAAIINHWQQQNTIAPQLIIAEGFSSLIALQLTTAHRDFSLPPLVLLDPPLAPAKLWPLRRLVGNYSKENCWRQLAYTWLGYHDNVEDNTAEPLYYADLANYPAPILLLTGDLPLWPLRMTRTSPCYLDQSDCYFLAGMPQVQLEHMANCDHWVMRSAPTAACQVLLKWWQIFITNTPVLLPEPSCSSPDSSIPVLDNPDSMIVSAVIEAPALYKEDSDPIIPELSHSDVKKSHVLPPHVKQKQKKKDKQTPLKTEINKITALIDAKKFSEAVTAAEEFVKQRPLDPNGWAVLANSYEKAGDRTQAIAAAKKVVEYRPNEAAGHSDLGILLQRAGHFDDALSAFQRAIELNPDYAIAQSNLGVLHGTLGHHADAEKHFRIALKLVPNAIELYNNLGYLYRDIGRLEEAADVFEQALKWHANVPQFYSNLLETLIASGQHNRAETTIKKLLNNPQLSIGILLSIAYWLNHIKCFDEAEATYQRALILEPENATLLSSYASFLGRSGRVEEAANYLRQALQYDPNCAIAQSLLLFFGAYTGFISPEDIYSEAPQWENKVLSASVRIAAREHVFYRQGRQHRPLRIGILSAEFSKHVVAYFLRNWLKELDRHRFTLFLYSTQRDSEFTKDFKVLADYWVPLAGLTNEAMAKRIREDEIDVLIETSGHTANNQLPIIARRAAPIQCHYIGWFATTGLTEMDYFIGDAVLLPPALDAQFTEQIWRLNRAWIAYEPLEAAPVPQWQPAVDSAVWFGSFNQLAKLTEATLALWVKVLQRLPQARLLLKTALGNQQTHQERITSIFTAQGITAERIVFIPTVADWAEHMSKYDMIDVVLDPITINSGTTAFDALWMGAPLITLAGNWMGGRMAASILTGLGHPEWIAQTEEEYIEKSVALAENVALRQQLRPIQREKMRHSQLCDAKGLAEELGQAFEGMFDRWYAKQ</sequence>
<feature type="domain" description="O-GlcNAc transferase C-terminal" evidence="10">
    <location>
        <begin position="800"/>
        <end position="980"/>
    </location>
</feature>
<dbReference type="PANTHER" id="PTHR44835">
    <property type="entry name" value="UDP-N-ACETYLGLUCOSAMINE--PEPTIDE N-ACETYLGLUCOSAMINYLTRANSFERASE SPINDLY-RELATED"/>
    <property type="match status" value="1"/>
</dbReference>
<protein>
    <recommendedName>
        <fullName evidence="3">protein O-GlcNAc transferase</fullName>
        <ecNumber evidence="3">2.4.1.255</ecNumber>
    </recommendedName>
</protein>
<keyword evidence="6" id="KW-0677">Repeat</keyword>
<dbReference type="Gene3D" id="1.25.40.10">
    <property type="entry name" value="Tetratricopeptide repeat domain"/>
    <property type="match status" value="1"/>
</dbReference>
<feature type="repeat" description="TPR" evidence="8">
    <location>
        <begin position="377"/>
        <end position="410"/>
    </location>
</feature>
<proteinExistence type="inferred from homology"/>
<dbReference type="InterPro" id="IPR029058">
    <property type="entry name" value="AB_hydrolase_fold"/>
</dbReference>